<dbReference type="RefSeq" id="XP_037167574.1">
    <property type="nucleotide sequence ID" value="XM_037305472.1"/>
</dbReference>
<sequence length="79" mass="8869">MRMAHELLPFLDKEEQTAEAKSKEPKDFEAFMNEERIAIANNVAPADEAYSQLHQKSPPLTTLRPTHIKTSRCGFSAPG</sequence>
<evidence type="ECO:0000256" key="1">
    <source>
        <dbReference type="SAM" id="MobiDB-lite"/>
    </source>
</evidence>
<name>A0A8H6L7D5_9LECA</name>
<protein>
    <submittedName>
        <fullName evidence="2">Uncharacterized protein</fullName>
    </submittedName>
</protein>
<evidence type="ECO:0000313" key="3">
    <source>
        <dbReference type="Proteomes" id="UP000578531"/>
    </source>
</evidence>
<dbReference type="GeneID" id="59285213"/>
<feature type="region of interest" description="Disordered" evidence="1">
    <location>
        <begin position="1"/>
        <end position="24"/>
    </location>
</feature>
<dbReference type="EMBL" id="JACCJC010000010">
    <property type="protein sequence ID" value="KAF6238267.1"/>
    <property type="molecule type" value="Genomic_DNA"/>
</dbReference>
<dbReference type="AlphaFoldDB" id="A0A8H6L7D5"/>
<proteinExistence type="predicted"/>
<feature type="compositionally biased region" description="Basic and acidic residues" evidence="1">
    <location>
        <begin position="11"/>
        <end position="24"/>
    </location>
</feature>
<keyword evidence="3" id="KW-1185">Reference proteome</keyword>
<dbReference type="Proteomes" id="UP000578531">
    <property type="component" value="Unassembled WGS sequence"/>
</dbReference>
<gene>
    <name evidence="2" type="ORF">HO173_003547</name>
</gene>
<comment type="caution">
    <text evidence="2">The sequence shown here is derived from an EMBL/GenBank/DDBJ whole genome shotgun (WGS) entry which is preliminary data.</text>
</comment>
<accession>A0A8H6L7D5</accession>
<evidence type="ECO:0000313" key="2">
    <source>
        <dbReference type="EMBL" id="KAF6238267.1"/>
    </source>
</evidence>
<reference evidence="2 3" key="1">
    <citation type="journal article" date="2020" name="Genomics">
        <title>Complete, high-quality genomes from long-read metagenomic sequencing of two wolf lichen thalli reveals enigmatic genome architecture.</title>
        <authorList>
            <person name="McKenzie S.K."/>
            <person name="Walston R.F."/>
            <person name="Allen J.L."/>
        </authorList>
    </citation>
    <scope>NUCLEOTIDE SEQUENCE [LARGE SCALE GENOMIC DNA]</scope>
    <source>
        <strain evidence="2">WasteWater2</strain>
    </source>
</reference>
<organism evidence="2 3">
    <name type="scientific">Letharia columbiana</name>
    <dbReference type="NCBI Taxonomy" id="112416"/>
    <lineage>
        <taxon>Eukaryota</taxon>
        <taxon>Fungi</taxon>
        <taxon>Dikarya</taxon>
        <taxon>Ascomycota</taxon>
        <taxon>Pezizomycotina</taxon>
        <taxon>Lecanoromycetes</taxon>
        <taxon>OSLEUM clade</taxon>
        <taxon>Lecanoromycetidae</taxon>
        <taxon>Lecanorales</taxon>
        <taxon>Lecanorineae</taxon>
        <taxon>Parmeliaceae</taxon>
        <taxon>Letharia</taxon>
    </lineage>
</organism>